<feature type="transmembrane region" description="Helical" evidence="1">
    <location>
        <begin position="72"/>
        <end position="96"/>
    </location>
</feature>
<keyword evidence="3" id="KW-1185">Reference proteome</keyword>
<dbReference type="AlphaFoldDB" id="A0A133XDS0"/>
<accession>A0A133XDS0</accession>
<evidence type="ECO:0000313" key="2">
    <source>
        <dbReference type="EMBL" id="KXB29087.1"/>
    </source>
</evidence>
<dbReference type="Proteomes" id="UP000070186">
    <property type="component" value="Unassembled WGS sequence"/>
</dbReference>
<keyword evidence="1" id="KW-0812">Transmembrane</keyword>
<name>A0A133XDS0_9RHOO</name>
<dbReference type="EMBL" id="LODL01000040">
    <property type="protein sequence ID" value="KXB29087.1"/>
    <property type="molecule type" value="Genomic_DNA"/>
</dbReference>
<evidence type="ECO:0000256" key="1">
    <source>
        <dbReference type="SAM" id="Phobius"/>
    </source>
</evidence>
<organism evidence="2 3">
    <name type="scientific">Dechloromonas denitrificans</name>
    <dbReference type="NCBI Taxonomy" id="281362"/>
    <lineage>
        <taxon>Bacteria</taxon>
        <taxon>Pseudomonadati</taxon>
        <taxon>Pseudomonadota</taxon>
        <taxon>Betaproteobacteria</taxon>
        <taxon>Rhodocyclales</taxon>
        <taxon>Azonexaceae</taxon>
        <taxon>Dechloromonas</taxon>
    </lineage>
</organism>
<keyword evidence="1" id="KW-1133">Transmembrane helix</keyword>
<keyword evidence="1" id="KW-0472">Membrane</keyword>
<sequence length="149" mass="16862">MIFHVYSEPKPEGYFVNEPFGIYRTILDADWLLYLLLPLLLLIVVGLLMLAWRVHEIPAHKADHKKMRQAELVSALTLLGLLEHWVWAVALFLAYVDWQAFEDFMVNILRRSRTPAEADGKSIHVAPVEAASAEAASVPASQAIEERQA</sequence>
<dbReference type="RefSeq" id="WP_066887361.1">
    <property type="nucleotide sequence ID" value="NZ_LODL01000040.1"/>
</dbReference>
<comment type="caution">
    <text evidence="2">The sequence shown here is derived from an EMBL/GenBank/DDBJ whole genome shotgun (WGS) entry which is preliminary data.</text>
</comment>
<reference evidence="2 3" key="1">
    <citation type="submission" date="2015-12" db="EMBL/GenBank/DDBJ databases">
        <title>Nitrous oxide reduction kinetics distinguish bacteria harboring typical versus atypical NosZ.</title>
        <authorList>
            <person name="Yoon S."/>
            <person name="Nissen S."/>
            <person name="Park D."/>
            <person name="Sanford R.A."/>
            <person name="Loeffler F.E."/>
        </authorList>
    </citation>
    <scope>NUCLEOTIDE SEQUENCE [LARGE SCALE GENOMIC DNA]</scope>
    <source>
        <strain evidence="2 3">ATCC BAA-841</strain>
    </source>
</reference>
<protein>
    <submittedName>
        <fullName evidence="2">Uncharacterized protein</fullName>
    </submittedName>
</protein>
<evidence type="ECO:0000313" key="3">
    <source>
        <dbReference type="Proteomes" id="UP000070186"/>
    </source>
</evidence>
<proteinExistence type="predicted"/>
<feature type="transmembrane region" description="Helical" evidence="1">
    <location>
        <begin position="31"/>
        <end position="52"/>
    </location>
</feature>
<dbReference type="STRING" id="281362.AT959_19945"/>
<gene>
    <name evidence="2" type="ORF">AT959_19945</name>
</gene>